<dbReference type="Gene3D" id="1.20.200.10">
    <property type="entry name" value="Fumarase/aspartase (Central domain)"/>
    <property type="match status" value="1"/>
</dbReference>
<reference evidence="2 5" key="2">
    <citation type="submission" date="2021-01" db="EMBL/GenBank/DDBJ databases">
        <title>Whole genome shotgun sequence of Actinoplanes lobatus NBRC 12513.</title>
        <authorList>
            <person name="Komaki H."/>
            <person name="Tamura T."/>
        </authorList>
    </citation>
    <scope>NUCLEOTIDE SEQUENCE [LARGE SCALE GENOMIC DNA]</scope>
    <source>
        <strain evidence="2 5">NBRC 12513</strain>
    </source>
</reference>
<dbReference type="GO" id="GO:0004397">
    <property type="term" value="F:histidine ammonia-lyase activity"/>
    <property type="evidence" value="ECO:0007669"/>
    <property type="project" value="UniProtKB-EC"/>
</dbReference>
<dbReference type="Proteomes" id="UP000631312">
    <property type="component" value="Unassembled WGS sequence"/>
</dbReference>
<evidence type="ECO:0000313" key="5">
    <source>
        <dbReference type="Proteomes" id="UP000631312"/>
    </source>
</evidence>
<dbReference type="InterPro" id="IPR024083">
    <property type="entry name" value="Fumarase/histidase_N"/>
</dbReference>
<dbReference type="Proteomes" id="UP000590511">
    <property type="component" value="Unassembled WGS sequence"/>
</dbReference>
<dbReference type="EC" id="4.3.1.24" evidence="3"/>
<evidence type="ECO:0000313" key="4">
    <source>
        <dbReference type="Proteomes" id="UP000590511"/>
    </source>
</evidence>
<keyword evidence="5" id="KW-1185">Reference proteome</keyword>
<dbReference type="Gene3D" id="1.10.275.10">
    <property type="entry name" value="Fumarase/aspartase (N-terminal domain)"/>
    <property type="match status" value="1"/>
</dbReference>
<comment type="caution">
    <text evidence="3">The sequence shown here is derived from an EMBL/GenBank/DDBJ whole genome shotgun (WGS) entry which is preliminary data.</text>
</comment>
<dbReference type="InterPro" id="IPR001106">
    <property type="entry name" value="Aromatic_Lyase"/>
</dbReference>
<proteinExistence type="predicted"/>
<dbReference type="EMBL" id="BOMP01000031">
    <property type="protein sequence ID" value="GIE39079.1"/>
    <property type="molecule type" value="Genomic_DNA"/>
</dbReference>
<name>A0A7W7MH17_9ACTN</name>
<dbReference type="EC" id="4.3.1.3" evidence="3"/>
<keyword evidence="1 3" id="KW-0456">Lyase</keyword>
<dbReference type="Pfam" id="PF00221">
    <property type="entry name" value="Lyase_aromatic"/>
    <property type="match status" value="1"/>
</dbReference>
<dbReference type="RefSeq" id="WP_203832486.1">
    <property type="nucleotide sequence ID" value="NZ_BOMP01000031.1"/>
</dbReference>
<gene>
    <name evidence="2" type="ORF">Alo02nite_19770</name>
    <name evidence="3" type="ORF">BJ964_004193</name>
</gene>
<organism evidence="3 4">
    <name type="scientific">Actinoplanes lobatus</name>
    <dbReference type="NCBI Taxonomy" id="113568"/>
    <lineage>
        <taxon>Bacteria</taxon>
        <taxon>Bacillati</taxon>
        <taxon>Actinomycetota</taxon>
        <taxon>Actinomycetes</taxon>
        <taxon>Micromonosporales</taxon>
        <taxon>Micromonosporaceae</taxon>
        <taxon>Actinoplanes</taxon>
    </lineage>
</organism>
<accession>A0A7W7MH17</accession>
<sequence>MQHRDTGRETHASIVLDGHGLTVEDVVRVALRQNAPVELAETAAARMVRSRQLKLELLDTGQPVYGVTTGFGASADRQISVDKAAELQRNMMRFLRNGTGPLATPEICRATLLIRANCLARGNSGVRPLIVERLLDLLRHDVLPMVPERGSVGASGDLVPLGHLAAPLIGEGETLYRGSVRPASEVLAELGLGPVELEAKDSLALVNGTSFSAAFAALAVVRAAELAEFAETATALACEALEGNRGHFAAFLHESKPHPGQVASARRITELLSGSQLALEHGQVVGLSTALGERGYQRLNRSVQDRYSVRCAPHVIGVLRDTVDWARHWIETEINSSNDNPLFDTETGTVHSGGNFYGGHLALAMDALKVAVANVADLLDRQLALLVDDKFNNGLTAGLVAPVGADDWAAGLHHGFKGMQLACSAATAEALKTSTPAGVFSRSTGAHNQDKVSMSPIAARDACTVVDLTREVTAIHLLAACQAVDLRGTELMGPHTRRVHELVRTLAPFTAIDRPMDGDIRALLGAMRDGSLLRAGATSARPATVHMTSDL</sequence>
<evidence type="ECO:0000313" key="2">
    <source>
        <dbReference type="EMBL" id="GIE39079.1"/>
    </source>
</evidence>
<dbReference type="EMBL" id="JACHNC010000001">
    <property type="protein sequence ID" value="MBB4750032.1"/>
    <property type="molecule type" value="Genomic_DNA"/>
</dbReference>
<reference evidence="3 4" key="1">
    <citation type="submission" date="2020-08" db="EMBL/GenBank/DDBJ databases">
        <title>Sequencing the genomes of 1000 actinobacteria strains.</title>
        <authorList>
            <person name="Klenk H.-P."/>
        </authorList>
    </citation>
    <scope>NUCLEOTIDE SEQUENCE [LARGE SCALE GENOMIC DNA]</scope>
    <source>
        <strain evidence="3 4">DSM 43150</strain>
    </source>
</reference>
<evidence type="ECO:0000256" key="1">
    <source>
        <dbReference type="ARBA" id="ARBA00023239"/>
    </source>
</evidence>
<dbReference type="AlphaFoldDB" id="A0A7W7MH17"/>
<dbReference type="InterPro" id="IPR008948">
    <property type="entry name" value="L-Aspartase-like"/>
</dbReference>
<dbReference type="FunFam" id="1.10.275.10:FF:000005">
    <property type="entry name" value="Histidine ammonia-lyase"/>
    <property type="match status" value="1"/>
</dbReference>
<dbReference type="SUPFAM" id="SSF48557">
    <property type="entry name" value="L-aspartase-like"/>
    <property type="match status" value="1"/>
</dbReference>
<evidence type="ECO:0000313" key="3">
    <source>
        <dbReference type="EMBL" id="MBB4750032.1"/>
    </source>
</evidence>
<dbReference type="PANTHER" id="PTHR10362">
    <property type="entry name" value="HISTIDINE AMMONIA-LYASE"/>
    <property type="match status" value="1"/>
</dbReference>
<dbReference type="CDD" id="cd00332">
    <property type="entry name" value="PAL-HAL"/>
    <property type="match status" value="1"/>
</dbReference>
<dbReference type="GO" id="GO:0045548">
    <property type="term" value="F:phenylalanine ammonia-lyase activity"/>
    <property type="evidence" value="ECO:0007669"/>
    <property type="project" value="UniProtKB-EC"/>
</dbReference>
<protein>
    <submittedName>
        <fullName evidence="2 3">Histidine ammonia-lyase</fullName>
        <ecNumber evidence="3">4.3.1.24</ecNumber>
        <ecNumber evidence="3">4.3.1.3</ecNumber>
    </submittedName>
</protein>